<gene>
    <name evidence="3" type="ORF">SAMN05216189_100873</name>
    <name evidence="4" type="ORF">SAMN06295949_10473</name>
</gene>
<dbReference type="GO" id="GO:0016887">
    <property type="term" value="F:ATP hydrolysis activity"/>
    <property type="evidence" value="ECO:0007669"/>
    <property type="project" value="InterPro"/>
</dbReference>
<dbReference type="EMBL" id="FZPC01000004">
    <property type="protein sequence ID" value="SNS60212.1"/>
    <property type="molecule type" value="Genomic_DNA"/>
</dbReference>
<dbReference type="PANTHER" id="PTHR12169:SF6">
    <property type="entry name" value="AFG1-LIKE ATPASE"/>
    <property type="match status" value="1"/>
</dbReference>
<dbReference type="GO" id="GO:0005737">
    <property type="term" value="C:cytoplasm"/>
    <property type="evidence" value="ECO:0007669"/>
    <property type="project" value="TreeGrafter"/>
</dbReference>
<name>A0A239FVL9_9PSED</name>
<dbReference type="Proteomes" id="UP000199693">
    <property type="component" value="Unassembled WGS sequence"/>
</dbReference>
<organism evidence="3 6">
    <name type="scientific">Pseudomonas delhiensis</name>
    <dbReference type="NCBI Taxonomy" id="366289"/>
    <lineage>
        <taxon>Bacteria</taxon>
        <taxon>Pseudomonadati</taxon>
        <taxon>Pseudomonadota</taxon>
        <taxon>Gammaproteobacteria</taxon>
        <taxon>Pseudomonadales</taxon>
        <taxon>Pseudomonadaceae</taxon>
        <taxon>Pseudomonas</taxon>
    </lineage>
</organism>
<keyword evidence="5" id="KW-1185">Reference proteome</keyword>
<reference evidence="4 5" key="2">
    <citation type="submission" date="2017-06" db="EMBL/GenBank/DDBJ databases">
        <authorList>
            <person name="Varghese N."/>
            <person name="Submissions S."/>
        </authorList>
    </citation>
    <scope>NUCLEOTIDE SEQUENCE [LARGE SCALE GENOMIC DNA]</scope>
    <source>
        <strain evidence="4 5">RLD-1</strain>
    </source>
</reference>
<keyword evidence="2" id="KW-0067">ATP-binding</keyword>
<sequence>MCGSPAVLKGTSPPVMSKRCVLSSDHSLDDESVAARVSRHFRVALDERGYSPDASQQAAIDHLADWLDGFLGGRRSWLRKPPAGVYLWGSVGRGKSFVMDCFYAAAPLQAKRRVHFHAFLQELQKRMMAFTGQADPLARAAREIAAQTRLLCFDEFHVHDIGDAMLLGRMLKVLVEEGVGMVCTSNYQPEGLCPNPLYRERFRPAIELIEKRFDVVPLDGGEDYRLRATPLENWGSYLWPARADDLALIGARLGLDDAARFDQVLDVNHHPLRIHALEEGRAWLDFSELFERPRSAADYLWLIEHFPRMAVSGLGPLGDYPPDVSMRFLNFIDIAYDRQLRLQLFASVSLDRLAEGGAAVDFARTLSRLRQLKLEPL</sequence>
<dbReference type="Pfam" id="PF03969">
    <property type="entry name" value="AFG1_ATPase"/>
    <property type="match status" value="1"/>
</dbReference>
<evidence type="ECO:0000313" key="4">
    <source>
        <dbReference type="EMBL" id="SNS60212.1"/>
    </source>
</evidence>
<dbReference type="AlphaFoldDB" id="A0A239FVL9"/>
<keyword evidence="3" id="KW-0132">Cell division</keyword>
<reference evidence="3 6" key="1">
    <citation type="submission" date="2016-10" db="EMBL/GenBank/DDBJ databases">
        <authorList>
            <person name="de Groot N.N."/>
        </authorList>
    </citation>
    <scope>NUCLEOTIDE SEQUENCE [LARGE SCALE GENOMIC DNA]</scope>
    <source>
        <strain evidence="3 6">CCM 7361</strain>
    </source>
</reference>
<dbReference type="GO" id="GO:0005524">
    <property type="term" value="F:ATP binding"/>
    <property type="evidence" value="ECO:0007669"/>
    <property type="project" value="UniProtKB-KW"/>
</dbReference>
<dbReference type="SUPFAM" id="SSF52540">
    <property type="entry name" value="P-loop containing nucleoside triphosphate hydrolases"/>
    <property type="match status" value="1"/>
</dbReference>
<dbReference type="GO" id="GO:0032153">
    <property type="term" value="C:cell division site"/>
    <property type="evidence" value="ECO:0007669"/>
    <property type="project" value="TreeGrafter"/>
</dbReference>
<accession>A0A239FVL9</accession>
<keyword evidence="3" id="KW-0131">Cell cycle</keyword>
<dbReference type="Proteomes" id="UP000198309">
    <property type="component" value="Unassembled WGS sequence"/>
</dbReference>
<dbReference type="GO" id="GO:0051301">
    <property type="term" value="P:cell division"/>
    <property type="evidence" value="ECO:0007669"/>
    <property type="project" value="UniProtKB-KW"/>
</dbReference>
<evidence type="ECO:0000256" key="1">
    <source>
        <dbReference type="ARBA" id="ARBA00022741"/>
    </source>
</evidence>
<dbReference type="EMBL" id="FNEC01000008">
    <property type="protein sequence ID" value="SDI72881.1"/>
    <property type="molecule type" value="Genomic_DNA"/>
</dbReference>
<protein>
    <submittedName>
        <fullName evidence="3">Cell division protein ZapE</fullName>
    </submittedName>
</protein>
<dbReference type="InterPro" id="IPR005654">
    <property type="entry name" value="ATPase_AFG1-like"/>
</dbReference>
<dbReference type="InterPro" id="IPR027417">
    <property type="entry name" value="P-loop_NTPase"/>
</dbReference>
<proteinExistence type="predicted"/>
<dbReference type="Gene3D" id="3.40.50.300">
    <property type="entry name" value="P-loop containing nucleotide triphosphate hydrolases"/>
    <property type="match status" value="1"/>
</dbReference>
<evidence type="ECO:0000313" key="6">
    <source>
        <dbReference type="Proteomes" id="UP000199693"/>
    </source>
</evidence>
<keyword evidence="1" id="KW-0547">Nucleotide-binding</keyword>
<evidence type="ECO:0000313" key="3">
    <source>
        <dbReference type="EMBL" id="SDI72881.1"/>
    </source>
</evidence>
<dbReference type="NCBIfam" id="NF040713">
    <property type="entry name" value="ZapE"/>
    <property type="match status" value="1"/>
</dbReference>
<evidence type="ECO:0000313" key="5">
    <source>
        <dbReference type="Proteomes" id="UP000198309"/>
    </source>
</evidence>
<evidence type="ECO:0000256" key="2">
    <source>
        <dbReference type="ARBA" id="ARBA00022840"/>
    </source>
</evidence>
<dbReference type="PANTHER" id="PTHR12169">
    <property type="entry name" value="ATPASE N2B"/>
    <property type="match status" value="1"/>
</dbReference>